<evidence type="ECO:0000313" key="1">
    <source>
        <dbReference type="EMBL" id="OJG40838.1"/>
    </source>
</evidence>
<name>A0A1L8T9I0_9ENTE</name>
<accession>A0A1L8T9I0</accession>
<dbReference type="Proteomes" id="UP000182077">
    <property type="component" value="Unassembled WGS sequence"/>
</dbReference>
<keyword evidence="2" id="KW-1185">Reference proteome</keyword>
<organism evidence="1 2">
    <name type="scientific">Enterococcus hermanniensis</name>
    <dbReference type="NCBI Taxonomy" id="249189"/>
    <lineage>
        <taxon>Bacteria</taxon>
        <taxon>Bacillati</taxon>
        <taxon>Bacillota</taxon>
        <taxon>Bacilli</taxon>
        <taxon>Lactobacillales</taxon>
        <taxon>Enterococcaceae</taxon>
        <taxon>Enterococcus</taxon>
    </lineage>
</organism>
<evidence type="ECO:0000313" key="2">
    <source>
        <dbReference type="Proteomes" id="UP000182077"/>
    </source>
</evidence>
<reference evidence="1 2" key="1">
    <citation type="submission" date="2014-12" db="EMBL/GenBank/DDBJ databases">
        <title>Draft genome sequences of 29 type strains of Enterococci.</title>
        <authorList>
            <person name="Zhong Z."/>
            <person name="Sun Z."/>
            <person name="Liu W."/>
            <person name="Zhang W."/>
            <person name="Zhang H."/>
        </authorList>
    </citation>
    <scope>NUCLEOTIDE SEQUENCE [LARGE SCALE GENOMIC DNA]</scope>
    <source>
        <strain evidence="1 2">DSM 17122</strain>
    </source>
</reference>
<dbReference type="EMBL" id="JXKQ01000032">
    <property type="protein sequence ID" value="OJG40838.1"/>
    <property type="molecule type" value="Genomic_DNA"/>
</dbReference>
<gene>
    <name evidence="1" type="ORF">RV04_GL001534</name>
</gene>
<proteinExistence type="predicted"/>
<dbReference type="STRING" id="249189.RV04_GL001534"/>
<protein>
    <submittedName>
        <fullName evidence="1">Uncharacterized protein</fullName>
    </submittedName>
</protein>
<sequence>MCLESFSSEGRHCLKGENYTAYPIGGGYKLVFENGDMNFTNELFERVVEAWSDVLVEITG</sequence>
<comment type="caution">
    <text evidence="1">The sequence shown here is derived from an EMBL/GenBank/DDBJ whole genome shotgun (WGS) entry which is preliminary data.</text>
</comment>
<dbReference type="AlphaFoldDB" id="A0A1L8T9I0"/>